<name>A0A2X4WAD6_LEDLE</name>
<dbReference type="AlphaFoldDB" id="A0A2X4WAD6"/>
<sequence>MKKPFITMICSLVTIGLAGWCLISLYNTLVQFSGVLANPEPPWEISFYIMPFVFLILFGAILLIIYNRQKKYKQKSSLLLFPFEFSEDDEREKQISGEACRRAFISTWVTAPIAATLCVFYPLFQERIAYYPILLILIVPTVQILTYYIHIRKIG</sequence>
<organism evidence="2 3">
    <name type="scientific">Lederbergia lenta</name>
    <name type="common">Bacillus lentus</name>
    <dbReference type="NCBI Taxonomy" id="1467"/>
    <lineage>
        <taxon>Bacteria</taxon>
        <taxon>Bacillati</taxon>
        <taxon>Bacillota</taxon>
        <taxon>Bacilli</taxon>
        <taxon>Bacillales</taxon>
        <taxon>Bacillaceae</taxon>
        <taxon>Lederbergia</taxon>
    </lineage>
</organism>
<protein>
    <submittedName>
        <fullName evidence="2">Lipoprotein</fullName>
    </submittedName>
</protein>
<keyword evidence="3" id="KW-1185">Reference proteome</keyword>
<keyword evidence="2" id="KW-0449">Lipoprotein</keyword>
<keyword evidence="1" id="KW-0472">Membrane</keyword>
<feature type="transmembrane region" description="Helical" evidence="1">
    <location>
        <begin position="130"/>
        <end position="149"/>
    </location>
</feature>
<feature type="transmembrane region" description="Helical" evidence="1">
    <location>
        <begin position="5"/>
        <end position="25"/>
    </location>
</feature>
<dbReference type="EMBL" id="LS483476">
    <property type="protein sequence ID" value="SQI61647.1"/>
    <property type="molecule type" value="Genomic_DNA"/>
</dbReference>
<dbReference type="STRING" id="1348624.GCA_001591545_02439"/>
<gene>
    <name evidence="2" type="ORF">NCTC4824_03338</name>
</gene>
<feature type="transmembrane region" description="Helical" evidence="1">
    <location>
        <begin position="103"/>
        <end position="124"/>
    </location>
</feature>
<keyword evidence="1" id="KW-0812">Transmembrane</keyword>
<dbReference type="KEGG" id="blen:NCTC4824_03338"/>
<dbReference type="RefSeq" id="WP_066142051.1">
    <property type="nucleotide sequence ID" value="NZ_CBCSGM010000003.1"/>
</dbReference>
<keyword evidence="1" id="KW-1133">Transmembrane helix</keyword>
<evidence type="ECO:0000313" key="3">
    <source>
        <dbReference type="Proteomes" id="UP000249134"/>
    </source>
</evidence>
<evidence type="ECO:0000256" key="1">
    <source>
        <dbReference type="SAM" id="Phobius"/>
    </source>
</evidence>
<feature type="transmembrane region" description="Helical" evidence="1">
    <location>
        <begin position="45"/>
        <end position="66"/>
    </location>
</feature>
<evidence type="ECO:0000313" key="2">
    <source>
        <dbReference type="EMBL" id="SQI61647.1"/>
    </source>
</evidence>
<proteinExistence type="predicted"/>
<reference evidence="2 3" key="1">
    <citation type="submission" date="2018-06" db="EMBL/GenBank/DDBJ databases">
        <authorList>
            <consortium name="Pathogen Informatics"/>
            <person name="Doyle S."/>
        </authorList>
    </citation>
    <scope>NUCLEOTIDE SEQUENCE [LARGE SCALE GENOMIC DNA]</scope>
    <source>
        <strain evidence="2 3">NCTC4824</strain>
    </source>
</reference>
<dbReference type="Proteomes" id="UP000249134">
    <property type="component" value="Chromosome 1"/>
</dbReference>
<accession>A0A2X4WAD6</accession>